<evidence type="ECO:0000256" key="1">
    <source>
        <dbReference type="PROSITE-ProRule" id="PRU00339"/>
    </source>
</evidence>
<reference evidence="3" key="1">
    <citation type="journal article" date="2019" name="Int. J. Syst. Evol. Microbiol.">
        <title>The Global Catalogue of Microorganisms (GCM) 10K type strain sequencing project: providing services to taxonomists for standard genome sequencing and annotation.</title>
        <authorList>
            <consortium name="The Broad Institute Genomics Platform"/>
            <consortium name="The Broad Institute Genome Sequencing Center for Infectious Disease"/>
            <person name="Wu L."/>
            <person name="Ma J."/>
        </authorList>
    </citation>
    <scope>NUCLEOTIDE SEQUENCE [LARGE SCALE GENOMIC DNA]</scope>
    <source>
        <strain evidence="3">KCTC 52042</strain>
    </source>
</reference>
<dbReference type="EMBL" id="JBHULI010000024">
    <property type="protein sequence ID" value="MFD2532555.1"/>
    <property type="molecule type" value="Genomic_DNA"/>
</dbReference>
<evidence type="ECO:0008006" key="4">
    <source>
        <dbReference type="Google" id="ProtNLM"/>
    </source>
</evidence>
<dbReference type="PANTHER" id="PTHR44523">
    <property type="entry name" value="TETRATRICOPEPTIDE REPEAT PROTEIN 13"/>
    <property type="match status" value="1"/>
</dbReference>
<name>A0ABW5JLE4_9BACT</name>
<accession>A0ABW5JLE4</accession>
<dbReference type="Pfam" id="PF13181">
    <property type="entry name" value="TPR_8"/>
    <property type="match status" value="2"/>
</dbReference>
<evidence type="ECO:0000313" key="2">
    <source>
        <dbReference type="EMBL" id="MFD2532555.1"/>
    </source>
</evidence>
<gene>
    <name evidence="2" type="ORF">ACFSVN_08875</name>
</gene>
<dbReference type="PROSITE" id="PS50005">
    <property type="entry name" value="TPR"/>
    <property type="match status" value="2"/>
</dbReference>
<keyword evidence="1" id="KW-0802">TPR repeat</keyword>
<dbReference type="Gene3D" id="1.25.40.10">
    <property type="entry name" value="Tetratricopeptide repeat domain"/>
    <property type="match status" value="1"/>
</dbReference>
<sequence>MSNKTKITKYQIEKLNASDFPDQGHSTITITCANGVYEELVIDYDGLILECEMEWNSGIFDVRIDKTELQQLLSEKPIHQWTQEDILAPYVWDLNETTSGFLKFENLDGETDWEEAAKALSMHLDSEIKDEDEFDDAIMRVYNEGTIEDSEYRFDGIRSIHSDFDFELEWNYWEVNLDSVSKLIERNDELYIVETELKQYTDWEESDEKLGHAYFLLGNIGYKTETWGTAITNYKKAVGHGYETLELYQSLGWSYRKTNQIEKSIEAYEKAAEVDDKAEAVFLMLGALKAHKGKLKEALAAYDRCVEIDPDNEDYVQRRNKLKNHLEQQN</sequence>
<dbReference type="SUPFAM" id="SSF48452">
    <property type="entry name" value="TPR-like"/>
    <property type="match status" value="1"/>
</dbReference>
<organism evidence="2 3">
    <name type="scientific">Gracilimonas halophila</name>
    <dbReference type="NCBI Taxonomy" id="1834464"/>
    <lineage>
        <taxon>Bacteria</taxon>
        <taxon>Pseudomonadati</taxon>
        <taxon>Balneolota</taxon>
        <taxon>Balneolia</taxon>
        <taxon>Balneolales</taxon>
        <taxon>Balneolaceae</taxon>
        <taxon>Gracilimonas</taxon>
    </lineage>
</organism>
<dbReference type="InterPro" id="IPR011990">
    <property type="entry name" value="TPR-like_helical_dom_sf"/>
</dbReference>
<comment type="caution">
    <text evidence="2">The sequence shown here is derived from an EMBL/GenBank/DDBJ whole genome shotgun (WGS) entry which is preliminary data.</text>
</comment>
<dbReference type="Proteomes" id="UP001597460">
    <property type="component" value="Unassembled WGS sequence"/>
</dbReference>
<dbReference type="PANTHER" id="PTHR44523:SF1">
    <property type="entry name" value="TETRATRICOPEPTIDE REPEAT PROTEIN 13"/>
    <property type="match status" value="1"/>
</dbReference>
<dbReference type="SMART" id="SM00028">
    <property type="entry name" value="TPR"/>
    <property type="match status" value="3"/>
</dbReference>
<feature type="repeat" description="TPR" evidence="1">
    <location>
        <begin position="279"/>
        <end position="312"/>
    </location>
</feature>
<dbReference type="RefSeq" id="WP_390301166.1">
    <property type="nucleotide sequence ID" value="NZ_JBHULI010000024.1"/>
</dbReference>
<protein>
    <recommendedName>
        <fullName evidence="4">Tetratricopeptide repeat-containing protein</fullName>
    </recommendedName>
</protein>
<evidence type="ECO:0000313" key="3">
    <source>
        <dbReference type="Proteomes" id="UP001597460"/>
    </source>
</evidence>
<dbReference type="InterPro" id="IPR019734">
    <property type="entry name" value="TPR_rpt"/>
</dbReference>
<proteinExistence type="predicted"/>
<keyword evidence="3" id="KW-1185">Reference proteome</keyword>
<feature type="repeat" description="TPR" evidence="1">
    <location>
        <begin position="245"/>
        <end position="278"/>
    </location>
</feature>